<protein>
    <submittedName>
        <fullName evidence="2">Unnamed protein product</fullName>
    </submittedName>
</protein>
<sequence length="227" mass="22857">MSLYAAQLRQIREYLEQSDRQSSASGEASSASASAMPAAFVTFLEELGALQLAIPPPPATSGSSEGSGLVPPASSGSLDAAGAKSGSSTYLTVDSDDSDDSGPIDPSAHHKGKGKRPAKSSAKLQSAPPTPKKNQRLGRPSVDLKARKAAKQAAAAVVSSSGAPQRAPSSLSAASLPTPSAPISGIAISADSDVLSFTIVDGINCLSSKHAGGVAGYCPWYRSFDTG</sequence>
<name>A0A9W6X446_9STRA</name>
<organism evidence="2 3">
    <name type="scientific">Phytophthora fragariaefolia</name>
    <dbReference type="NCBI Taxonomy" id="1490495"/>
    <lineage>
        <taxon>Eukaryota</taxon>
        <taxon>Sar</taxon>
        <taxon>Stramenopiles</taxon>
        <taxon>Oomycota</taxon>
        <taxon>Peronosporomycetes</taxon>
        <taxon>Peronosporales</taxon>
        <taxon>Peronosporaceae</taxon>
        <taxon>Phytophthora</taxon>
    </lineage>
</organism>
<dbReference type="Proteomes" id="UP001165121">
    <property type="component" value="Unassembled WGS sequence"/>
</dbReference>
<dbReference type="AlphaFoldDB" id="A0A9W6X446"/>
<evidence type="ECO:0000313" key="3">
    <source>
        <dbReference type="Proteomes" id="UP001165121"/>
    </source>
</evidence>
<gene>
    <name evidence="2" type="ORF">Pfra01_000678900</name>
</gene>
<feature type="region of interest" description="Disordered" evidence="1">
    <location>
        <begin position="54"/>
        <end position="143"/>
    </location>
</feature>
<dbReference type="EMBL" id="BSXT01000586">
    <property type="protein sequence ID" value="GMF30542.1"/>
    <property type="molecule type" value="Genomic_DNA"/>
</dbReference>
<comment type="caution">
    <text evidence="2">The sequence shown here is derived from an EMBL/GenBank/DDBJ whole genome shotgun (WGS) entry which is preliminary data.</text>
</comment>
<reference evidence="2" key="1">
    <citation type="submission" date="2023-04" db="EMBL/GenBank/DDBJ databases">
        <title>Phytophthora fragariaefolia NBRC 109709.</title>
        <authorList>
            <person name="Ichikawa N."/>
            <person name="Sato H."/>
            <person name="Tonouchi N."/>
        </authorList>
    </citation>
    <scope>NUCLEOTIDE SEQUENCE</scope>
    <source>
        <strain evidence="2">NBRC 109709</strain>
    </source>
</reference>
<feature type="compositionally biased region" description="Basic residues" evidence="1">
    <location>
        <begin position="109"/>
        <end position="118"/>
    </location>
</feature>
<proteinExistence type="predicted"/>
<accession>A0A9W6X446</accession>
<keyword evidence="3" id="KW-1185">Reference proteome</keyword>
<evidence type="ECO:0000256" key="1">
    <source>
        <dbReference type="SAM" id="MobiDB-lite"/>
    </source>
</evidence>
<feature type="compositionally biased region" description="Low complexity" evidence="1">
    <location>
        <begin position="163"/>
        <end position="178"/>
    </location>
</feature>
<evidence type="ECO:0000313" key="2">
    <source>
        <dbReference type="EMBL" id="GMF30542.1"/>
    </source>
</evidence>
<feature type="region of interest" description="Disordered" evidence="1">
    <location>
        <begin position="155"/>
        <end position="178"/>
    </location>
</feature>